<feature type="compositionally biased region" description="Low complexity" evidence="1">
    <location>
        <begin position="143"/>
        <end position="154"/>
    </location>
</feature>
<proteinExistence type="predicted"/>
<organism evidence="2 3">
    <name type="scientific">Volvox africanus</name>
    <dbReference type="NCBI Taxonomy" id="51714"/>
    <lineage>
        <taxon>Eukaryota</taxon>
        <taxon>Viridiplantae</taxon>
        <taxon>Chlorophyta</taxon>
        <taxon>core chlorophytes</taxon>
        <taxon>Chlorophyceae</taxon>
        <taxon>CS clade</taxon>
        <taxon>Chlamydomonadales</taxon>
        <taxon>Volvocaceae</taxon>
        <taxon>Volvox</taxon>
    </lineage>
</organism>
<evidence type="ECO:0000256" key="1">
    <source>
        <dbReference type="SAM" id="MobiDB-lite"/>
    </source>
</evidence>
<feature type="region of interest" description="Disordered" evidence="1">
    <location>
        <begin position="288"/>
        <end position="309"/>
    </location>
</feature>
<sequence>MSRLRQDKPVRTSMDCWLSGDPMRLDIAVTSLASFASCVGGGGKSTSPVSWTQRCRSLHMTMLRQADVTTYANADTPACYADSDAATGSSDAITDATATPPPPLPQTTVTPSRPPQATPPSPTPQILPLTQLPEITPMPPAPQARQPRLSLGPFQLPPPPPQALQPWPPPPQTLPGVALQMDLEVSQGVSMGAIEEGAVSALTAMTWAGEELALLTIRGTMKVIEGRSWRGRRGEMAATAGDSAVPCGFSGRLGAPPDRGLKATAFTPPSVLPGASVAMVEVSDRDVVGDEGEPADGDCHTDKSVPVPNGYGGEKATATAAQELLTSEAPATSEAAAAVRASLHVASQQEPYGRAPVATAPYGDGSSILRSVVELLEVVEETAAAVAVPMATVPYGDGSSILRSVVELLEVAEETAAAVAVPIGPTSQGGMSKPVSLVPSSPSSPSHQHQQQEGAVVPELEGSAAAPVDDRSMGELHLWPSEYSGRAVATSKICVTVSLQESRNPGEPPAVVQVLPVLPGMTTRRSPGSGCGGR</sequence>
<comment type="caution">
    <text evidence="2">The sequence shown here is derived from an EMBL/GenBank/DDBJ whole genome shotgun (WGS) entry which is preliminary data.</text>
</comment>
<feature type="compositionally biased region" description="Low complexity" evidence="1">
    <location>
        <begin position="84"/>
        <end position="98"/>
    </location>
</feature>
<dbReference type="EMBL" id="BSDZ01000004">
    <property type="protein sequence ID" value="GLI59199.1"/>
    <property type="molecule type" value="Genomic_DNA"/>
</dbReference>
<keyword evidence="3" id="KW-1185">Reference proteome</keyword>
<dbReference type="Proteomes" id="UP001165090">
    <property type="component" value="Unassembled WGS sequence"/>
</dbReference>
<feature type="compositionally biased region" description="Pro residues" evidence="1">
    <location>
        <begin position="112"/>
        <end position="125"/>
    </location>
</feature>
<protein>
    <submittedName>
        <fullName evidence="2">Uncharacterized protein</fullName>
    </submittedName>
</protein>
<feature type="compositionally biased region" description="Low complexity" evidence="1">
    <location>
        <begin position="434"/>
        <end position="452"/>
    </location>
</feature>
<evidence type="ECO:0000313" key="2">
    <source>
        <dbReference type="EMBL" id="GLI59199.1"/>
    </source>
</evidence>
<gene>
    <name evidence="2" type="ORF">VaNZ11_001035</name>
</gene>
<accession>A0ABQ5RNU8</accession>
<feature type="region of interest" description="Disordered" evidence="1">
    <location>
        <begin position="84"/>
        <end position="156"/>
    </location>
</feature>
<feature type="region of interest" description="Disordered" evidence="1">
    <location>
        <begin position="424"/>
        <end position="456"/>
    </location>
</feature>
<name>A0ABQ5RNU8_9CHLO</name>
<evidence type="ECO:0000313" key="3">
    <source>
        <dbReference type="Proteomes" id="UP001165090"/>
    </source>
</evidence>
<reference evidence="2 3" key="1">
    <citation type="journal article" date="2023" name="IScience">
        <title>Expanded male sex-determining region conserved during the evolution of homothallism in the green alga Volvox.</title>
        <authorList>
            <person name="Yamamoto K."/>
            <person name="Matsuzaki R."/>
            <person name="Mahakham W."/>
            <person name="Heman W."/>
            <person name="Sekimoto H."/>
            <person name="Kawachi M."/>
            <person name="Minakuchi Y."/>
            <person name="Toyoda A."/>
            <person name="Nozaki H."/>
        </authorList>
    </citation>
    <scope>NUCLEOTIDE SEQUENCE [LARGE SCALE GENOMIC DNA]</scope>
    <source>
        <strain evidence="2 3">NIES-4468</strain>
    </source>
</reference>